<organism evidence="1 2">
    <name type="scientific">Chelatococcus caeni</name>
    <dbReference type="NCBI Taxonomy" id="1348468"/>
    <lineage>
        <taxon>Bacteria</taxon>
        <taxon>Pseudomonadati</taxon>
        <taxon>Pseudomonadota</taxon>
        <taxon>Alphaproteobacteria</taxon>
        <taxon>Hyphomicrobiales</taxon>
        <taxon>Chelatococcaceae</taxon>
        <taxon>Chelatococcus</taxon>
    </lineage>
</organism>
<dbReference type="RefSeq" id="WP_183317467.1">
    <property type="nucleotide sequence ID" value="NZ_JACIEN010000004.1"/>
</dbReference>
<protein>
    <submittedName>
        <fullName evidence="1">Uncharacterized protein</fullName>
    </submittedName>
</protein>
<comment type="caution">
    <text evidence="1">The sequence shown here is derived from an EMBL/GenBank/DDBJ whole genome shotgun (WGS) entry which is preliminary data.</text>
</comment>
<reference evidence="1 2" key="1">
    <citation type="submission" date="2020-08" db="EMBL/GenBank/DDBJ databases">
        <title>Genomic Encyclopedia of Type Strains, Phase IV (KMG-IV): sequencing the most valuable type-strain genomes for metagenomic binning, comparative biology and taxonomic classification.</title>
        <authorList>
            <person name="Goeker M."/>
        </authorList>
    </citation>
    <scope>NUCLEOTIDE SEQUENCE [LARGE SCALE GENOMIC DNA]</scope>
    <source>
        <strain evidence="1 2">DSM 103737</strain>
    </source>
</reference>
<sequence>MSRAARDPIRTRIDANVFNYYRVPAEARIERCDPLALVSPDRLDLMARYVFVRQREQGWAVGWGTSVYRHLLESWNAEFRDGDGRKSSFTDYLRHFTALIDDVSLNGYDQARGLVPYTGNTVVDGAHRLATALYFKQPVDAVRLEGPLQKQDAAALLRIGMSAAVVEQLVNEYLALDEDCYAAVFFPAPWAEVDAALSRLAEKTQIIHAKDISLTEQGRRNLIELLYGHEPWWNMDLLDRFVRLRFPNGGDAKVVFVKTPPGEGSRPTKEHVRQAFPELHYVHMNDTHRETRWIGDLVLNPNGVKFLNLRPTFQPKRFRKLLAEYEAGLGAVANPAAYCIDSGAVLAAFGLRDCNDVDYIVPQQSFPLLGGGELACHNDEYREFQIPVDELVFNPAYHFSYKGVKYLSLETVLLFKSFRGAKKDLRDCRLIMEARPREPVGDRVRRSVRASYGELRAWLPQLPGKTAETLRQTLPPPLFRGVRYVFRTGRSAIRAVRGRM</sequence>
<accession>A0A840BYF0</accession>
<proteinExistence type="predicted"/>
<evidence type="ECO:0000313" key="2">
    <source>
        <dbReference type="Proteomes" id="UP000577362"/>
    </source>
</evidence>
<name>A0A840BYF0_9HYPH</name>
<evidence type="ECO:0000313" key="1">
    <source>
        <dbReference type="EMBL" id="MBB4018561.1"/>
    </source>
</evidence>
<gene>
    <name evidence="1" type="ORF">GGR16_003608</name>
</gene>
<dbReference type="Proteomes" id="UP000577362">
    <property type="component" value="Unassembled WGS sequence"/>
</dbReference>
<dbReference type="EMBL" id="JACIEN010000004">
    <property type="protein sequence ID" value="MBB4018561.1"/>
    <property type="molecule type" value="Genomic_DNA"/>
</dbReference>
<keyword evidence="2" id="KW-1185">Reference proteome</keyword>
<dbReference type="AlphaFoldDB" id="A0A840BYF0"/>